<dbReference type="Pfam" id="PF13649">
    <property type="entry name" value="Methyltransf_25"/>
    <property type="match status" value="1"/>
</dbReference>
<protein>
    <submittedName>
        <fullName evidence="3">Methyltransferase</fullName>
    </submittedName>
</protein>
<dbReference type="SUPFAM" id="SSF53335">
    <property type="entry name" value="S-adenosyl-L-methionine-dependent methyltransferases"/>
    <property type="match status" value="1"/>
</dbReference>
<evidence type="ECO:0000313" key="4">
    <source>
        <dbReference type="Proteomes" id="UP001143349"/>
    </source>
</evidence>
<dbReference type="AlphaFoldDB" id="A0AAD3RTE8"/>
<sequence>MGRGATAPLAGLAGMSGAAHPGDGASYAGRVARHVPGLKDLHRMAGLLLAERVPETGHVLVLGAGGGLELRAFAAAHPGWRFDGVDPSPQMIAQALDILGPAGYRVTFHQGYIDDAPEGPFDGATCLLTLHFLPREERLRTLRQLHRRLRPAAPFVMAHHSFPKADGQQDLWLRRNAAWLVSGGMPQAQAIAGMARMKERLPVLTPEEDAALLAAAGFRHVQLFYAALTFKGWVARA</sequence>
<dbReference type="Proteomes" id="UP001143349">
    <property type="component" value="Unassembled WGS sequence"/>
</dbReference>
<dbReference type="InterPro" id="IPR041698">
    <property type="entry name" value="Methyltransf_25"/>
</dbReference>
<dbReference type="GO" id="GO:0008168">
    <property type="term" value="F:methyltransferase activity"/>
    <property type="evidence" value="ECO:0007669"/>
    <property type="project" value="UniProtKB-KW"/>
</dbReference>
<feature type="domain" description="Methyltransferase" evidence="2">
    <location>
        <begin position="59"/>
        <end position="151"/>
    </location>
</feature>
<keyword evidence="4" id="KW-1185">Reference proteome</keyword>
<dbReference type="CDD" id="cd02440">
    <property type="entry name" value="AdoMet_MTases"/>
    <property type="match status" value="1"/>
</dbReference>
<accession>A0AAD3RTE8</accession>
<comment type="caution">
    <text evidence="3">The sequence shown here is derived from an EMBL/GenBank/DDBJ whole genome shotgun (WGS) entry which is preliminary data.</text>
</comment>
<dbReference type="Gene3D" id="3.40.50.150">
    <property type="entry name" value="Vaccinia Virus protein VP39"/>
    <property type="match status" value="1"/>
</dbReference>
<evidence type="ECO:0000313" key="3">
    <source>
        <dbReference type="EMBL" id="GLK63706.1"/>
    </source>
</evidence>
<evidence type="ECO:0000259" key="2">
    <source>
        <dbReference type="Pfam" id="PF13649"/>
    </source>
</evidence>
<dbReference type="GO" id="GO:0032259">
    <property type="term" value="P:methylation"/>
    <property type="evidence" value="ECO:0007669"/>
    <property type="project" value="UniProtKB-KW"/>
</dbReference>
<dbReference type="PANTHER" id="PTHR43861">
    <property type="entry name" value="TRANS-ACONITATE 2-METHYLTRANSFERASE-RELATED"/>
    <property type="match status" value="1"/>
</dbReference>
<evidence type="ECO:0000256" key="1">
    <source>
        <dbReference type="ARBA" id="ARBA00022679"/>
    </source>
</evidence>
<reference evidence="3" key="2">
    <citation type="submission" date="2023-01" db="EMBL/GenBank/DDBJ databases">
        <authorList>
            <person name="Sun Q."/>
            <person name="Evtushenko L."/>
        </authorList>
    </citation>
    <scope>NUCLEOTIDE SEQUENCE</scope>
    <source>
        <strain evidence="3">VKM B-2222</strain>
    </source>
</reference>
<dbReference type="EMBL" id="BSFH01000022">
    <property type="protein sequence ID" value="GLK63706.1"/>
    <property type="molecule type" value="Genomic_DNA"/>
</dbReference>
<proteinExistence type="predicted"/>
<gene>
    <name evidence="3" type="ORF">GCM10017635_11770</name>
</gene>
<organism evidence="3 4">
    <name type="scientific">Paracoccus kondratievae</name>
    <dbReference type="NCBI Taxonomy" id="135740"/>
    <lineage>
        <taxon>Bacteria</taxon>
        <taxon>Pseudomonadati</taxon>
        <taxon>Pseudomonadota</taxon>
        <taxon>Alphaproteobacteria</taxon>
        <taxon>Rhodobacterales</taxon>
        <taxon>Paracoccaceae</taxon>
        <taxon>Paracoccus</taxon>
    </lineage>
</organism>
<dbReference type="InterPro" id="IPR029063">
    <property type="entry name" value="SAM-dependent_MTases_sf"/>
</dbReference>
<keyword evidence="1" id="KW-0808">Transferase</keyword>
<reference evidence="3" key="1">
    <citation type="journal article" date="2014" name="Int. J. Syst. Evol. Microbiol.">
        <title>Complete genome sequence of Corynebacterium casei LMG S-19264T (=DSM 44701T), isolated from a smear-ripened cheese.</title>
        <authorList>
            <consortium name="US DOE Joint Genome Institute (JGI-PGF)"/>
            <person name="Walter F."/>
            <person name="Albersmeier A."/>
            <person name="Kalinowski J."/>
            <person name="Ruckert C."/>
        </authorList>
    </citation>
    <scope>NUCLEOTIDE SEQUENCE</scope>
    <source>
        <strain evidence="3">VKM B-2222</strain>
    </source>
</reference>
<keyword evidence="3" id="KW-0489">Methyltransferase</keyword>
<name>A0AAD3RTE8_9RHOB</name>